<dbReference type="EMBL" id="BMNH01000009">
    <property type="protein sequence ID" value="GGO70797.1"/>
    <property type="molecule type" value="Genomic_DNA"/>
</dbReference>
<keyword evidence="2" id="KW-0472">Membrane</keyword>
<sequence>MDPRDLRIGDAEREHTMTALREHFAQGRLDHEELDQRLDQALTARTAGELARVTADLPGPGAAGPRLHPGPAVPGPDDWHAATEAQRAQMQSMGQAHRDLRREWRQWPHRSHHHHPGPGPFLPILFVIGIVGLIFGGWGLLKVVLFIWVGSMIVSAIRRRAHRRP</sequence>
<evidence type="ECO:0000259" key="3">
    <source>
        <dbReference type="Pfam" id="PF08044"/>
    </source>
</evidence>
<evidence type="ECO:0000313" key="4">
    <source>
        <dbReference type="EMBL" id="GGO70797.1"/>
    </source>
</evidence>
<dbReference type="RefSeq" id="WP_189125167.1">
    <property type="nucleotide sequence ID" value="NZ_BMNH01000009.1"/>
</dbReference>
<evidence type="ECO:0000256" key="2">
    <source>
        <dbReference type="SAM" id="Phobius"/>
    </source>
</evidence>
<keyword evidence="5" id="KW-1185">Reference proteome</keyword>
<dbReference type="InterPro" id="IPR012551">
    <property type="entry name" value="DUF1707_SHOCT-like"/>
</dbReference>
<comment type="caution">
    <text evidence="4">The sequence shown here is derived from an EMBL/GenBank/DDBJ whole genome shotgun (WGS) entry which is preliminary data.</text>
</comment>
<feature type="transmembrane region" description="Helical" evidence="2">
    <location>
        <begin position="124"/>
        <end position="157"/>
    </location>
</feature>
<dbReference type="PANTHER" id="PTHR40763:SF5">
    <property type="entry name" value="MEMBRANE PROTEIN"/>
    <property type="match status" value="1"/>
</dbReference>
<feature type="domain" description="DUF1707" evidence="3">
    <location>
        <begin position="6"/>
        <end position="58"/>
    </location>
</feature>
<gene>
    <name evidence="4" type="ORF">GCM10012289_35030</name>
</gene>
<dbReference type="Proteomes" id="UP000646523">
    <property type="component" value="Unassembled WGS sequence"/>
</dbReference>
<evidence type="ECO:0000313" key="5">
    <source>
        <dbReference type="Proteomes" id="UP000646523"/>
    </source>
</evidence>
<accession>A0A918DL05</accession>
<keyword evidence="2" id="KW-0812">Transmembrane</keyword>
<reference evidence="4" key="1">
    <citation type="journal article" date="2014" name="Int. J. Syst. Evol. Microbiol.">
        <title>Complete genome sequence of Corynebacterium casei LMG S-19264T (=DSM 44701T), isolated from a smear-ripened cheese.</title>
        <authorList>
            <consortium name="US DOE Joint Genome Institute (JGI-PGF)"/>
            <person name="Walter F."/>
            <person name="Albersmeier A."/>
            <person name="Kalinowski J."/>
            <person name="Ruckert C."/>
        </authorList>
    </citation>
    <scope>NUCLEOTIDE SEQUENCE</scope>
    <source>
        <strain evidence="4">CGMCC 4.7368</strain>
    </source>
</reference>
<keyword evidence="2" id="KW-1133">Transmembrane helix</keyword>
<feature type="region of interest" description="Disordered" evidence="1">
    <location>
        <begin position="58"/>
        <end position="79"/>
    </location>
</feature>
<dbReference type="Pfam" id="PF08044">
    <property type="entry name" value="DUF1707"/>
    <property type="match status" value="1"/>
</dbReference>
<dbReference type="AlphaFoldDB" id="A0A918DL05"/>
<name>A0A918DL05_9ACTN</name>
<protein>
    <recommendedName>
        <fullName evidence="3">DUF1707 domain-containing protein</fullName>
    </recommendedName>
</protein>
<dbReference type="PANTHER" id="PTHR40763">
    <property type="entry name" value="MEMBRANE PROTEIN-RELATED"/>
    <property type="match status" value="1"/>
</dbReference>
<proteinExistence type="predicted"/>
<reference evidence="4" key="2">
    <citation type="submission" date="2020-09" db="EMBL/GenBank/DDBJ databases">
        <authorList>
            <person name="Sun Q."/>
            <person name="Zhou Y."/>
        </authorList>
    </citation>
    <scope>NUCLEOTIDE SEQUENCE</scope>
    <source>
        <strain evidence="4">CGMCC 4.7368</strain>
    </source>
</reference>
<organism evidence="4 5">
    <name type="scientific">Nonomuraea cavernae</name>
    <dbReference type="NCBI Taxonomy" id="2045107"/>
    <lineage>
        <taxon>Bacteria</taxon>
        <taxon>Bacillati</taxon>
        <taxon>Actinomycetota</taxon>
        <taxon>Actinomycetes</taxon>
        <taxon>Streptosporangiales</taxon>
        <taxon>Streptosporangiaceae</taxon>
        <taxon>Nonomuraea</taxon>
    </lineage>
</organism>
<evidence type="ECO:0000256" key="1">
    <source>
        <dbReference type="SAM" id="MobiDB-lite"/>
    </source>
</evidence>